<dbReference type="Proteomes" id="UP000245412">
    <property type="component" value="Unassembled WGS sequence"/>
</dbReference>
<comment type="caution">
    <text evidence="1">The sequence shown here is derived from an EMBL/GenBank/DDBJ whole genome shotgun (WGS) entry which is preliminary data.</text>
</comment>
<name>A0AB73T960_9FIRM</name>
<dbReference type="InterPro" id="IPR014985">
    <property type="entry name" value="WbqC"/>
</dbReference>
<dbReference type="AlphaFoldDB" id="A0AB73T960"/>
<dbReference type="EMBL" id="QGGY01000001">
    <property type="protein sequence ID" value="PWJ78695.1"/>
    <property type="molecule type" value="Genomic_DNA"/>
</dbReference>
<keyword evidence="2" id="KW-1185">Reference proteome</keyword>
<dbReference type="RefSeq" id="WP_109624149.1">
    <property type="nucleotide sequence ID" value="NZ_CABJAT010000001.1"/>
</dbReference>
<sequence>MKKIAILQSNYIPWKGYFDIINMVDEFILYDDMQYTRRDWRNRNKIKTTDGVKWLSIPVINKGKFFQKINETEVLDHKWCQEHWKTISYNYAKAPHFKEYSDRIRKVYEACENETYISRINYLFLTEICRILNINTKITWSSDYELVDGKTERLVGLCKSAGGTEYLSGPAARDYIVDELFEEAGITLKYMDYSGYPEYSQLFGAFEHAVSVLDLIFNEGDNACRYMKSFGMSSL</sequence>
<dbReference type="Pfam" id="PF08889">
    <property type="entry name" value="WbqC"/>
    <property type="match status" value="1"/>
</dbReference>
<gene>
    <name evidence="1" type="ORF">C7383_10163</name>
</gene>
<accession>A0AB73T960</accession>
<evidence type="ECO:0000313" key="2">
    <source>
        <dbReference type="Proteomes" id="UP000245412"/>
    </source>
</evidence>
<evidence type="ECO:0000313" key="1">
    <source>
        <dbReference type="EMBL" id="PWJ78695.1"/>
    </source>
</evidence>
<proteinExistence type="predicted"/>
<protein>
    <submittedName>
        <fullName evidence="1">WbqC-like protein</fullName>
    </submittedName>
</protein>
<organism evidence="1 2">
    <name type="scientific">Murimonas intestini</name>
    <dbReference type="NCBI Taxonomy" id="1337051"/>
    <lineage>
        <taxon>Bacteria</taxon>
        <taxon>Bacillati</taxon>
        <taxon>Bacillota</taxon>
        <taxon>Clostridia</taxon>
        <taxon>Lachnospirales</taxon>
        <taxon>Lachnospiraceae</taxon>
        <taxon>Murimonas</taxon>
    </lineage>
</organism>
<reference evidence="1 2" key="1">
    <citation type="submission" date="2018-05" db="EMBL/GenBank/DDBJ databases">
        <authorList>
            <person name="Goeker M."/>
            <person name="Huntemann M."/>
            <person name="Clum A."/>
            <person name="Pillay M."/>
            <person name="Palaniappan K."/>
            <person name="Varghese N."/>
            <person name="Mikhailova N."/>
            <person name="Stamatis D."/>
            <person name="Reddy T."/>
            <person name="Daum C."/>
            <person name="Shapiro N."/>
            <person name="Ivanova N."/>
            <person name="Kyrpides N."/>
            <person name="Woyke T."/>
        </authorList>
    </citation>
    <scope>NUCLEOTIDE SEQUENCE [LARGE SCALE GENOMIC DNA]</scope>
    <source>
        <strain evidence="1 2">DSM 26524</strain>
    </source>
</reference>